<dbReference type="EMBL" id="MK072402">
    <property type="protein sequence ID" value="AYV84226.1"/>
    <property type="molecule type" value="Genomic_DNA"/>
</dbReference>
<name>A0A3G5AAF0_9VIRU</name>
<reference evidence="1" key="1">
    <citation type="submission" date="2018-10" db="EMBL/GenBank/DDBJ databases">
        <title>Hidden diversity of soil giant viruses.</title>
        <authorList>
            <person name="Schulz F."/>
            <person name="Alteio L."/>
            <person name="Goudeau D."/>
            <person name="Ryan E.M."/>
            <person name="Malmstrom R.R."/>
            <person name="Blanchard J."/>
            <person name="Woyke T."/>
        </authorList>
    </citation>
    <scope>NUCLEOTIDE SEQUENCE</scope>
    <source>
        <strain evidence="1">HYV1</strain>
    </source>
</reference>
<evidence type="ECO:0000313" key="1">
    <source>
        <dbReference type="EMBL" id="AYV84226.1"/>
    </source>
</evidence>
<sequence length="38" mass="3931">MGVVEFVPVVVDGVFTVGDVVAAAEGAVLMDDSVEFIF</sequence>
<gene>
    <name evidence="1" type="ORF">Hyperionvirus20_4</name>
</gene>
<organism evidence="1">
    <name type="scientific">Hyperionvirus sp</name>
    <dbReference type="NCBI Taxonomy" id="2487770"/>
    <lineage>
        <taxon>Viruses</taxon>
        <taxon>Varidnaviria</taxon>
        <taxon>Bamfordvirae</taxon>
        <taxon>Nucleocytoviricota</taxon>
        <taxon>Megaviricetes</taxon>
        <taxon>Imitervirales</taxon>
        <taxon>Mimiviridae</taxon>
        <taxon>Klosneuvirinae</taxon>
    </lineage>
</organism>
<proteinExistence type="predicted"/>
<accession>A0A3G5AAF0</accession>
<protein>
    <submittedName>
        <fullName evidence="1">Uncharacterized protein</fullName>
    </submittedName>
</protein>